<feature type="transmembrane region" description="Helical" evidence="2">
    <location>
        <begin position="14"/>
        <end position="35"/>
    </location>
</feature>
<evidence type="ECO:0000313" key="3">
    <source>
        <dbReference type="EMBL" id="RKG34759.1"/>
    </source>
</evidence>
<reference evidence="3 4" key="1">
    <citation type="submission" date="2018-09" db="EMBL/GenBank/DDBJ databases">
        <title>The draft genome of Acinetobacter spp. strains.</title>
        <authorList>
            <person name="Qin J."/>
            <person name="Feng Y."/>
            <person name="Zong Z."/>
        </authorList>
    </citation>
    <scope>NUCLEOTIDE SEQUENCE [LARGE SCALE GENOMIC DNA]</scope>
    <source>
        <strain evidence="3 4">WCHAc060012</strain>
    </source>
</reference>
<evidence type="ECO:0000256" key="1">
    <source>
        <dbReference type="SAM" id="Coils"/>
    </source>
</evidence>
<feature type="coiled-coil region" evidence="1">
    <location>
        <begin position="42"/>
        <end position="76"/>
    </location>
</feature>
<keyword evidence="2" id="KW-0812">Transmembrane</keyword>
<sequence length="85" mass="9413">MTQPDVKPNNKKKIILMTLGLMFPVFLVGMAFLAVKSDAKNQAEYARQKAEMMERIKAKEAENVQLTQQQAASEAELAASEAAEK</sequence>
<keyword evidence="4" id="KW-1185">Reference proteome</keyword>
<organism evidence="3 4">
    <name type="scientific">Acinetobacter tianfuensis</name>
    <dbReference type="NCBI Taxonomy" id="2419603"/>
    <lineage>
        <taxon>Bacteria</taxon>
        <taxon>Pseudomonadati</taxon>
        <taxon>Pseudomonadota</taxon>
        <taxon>Gammaproteobacteria</taxon>
        <taxon>Moraxellales</taxon>
        <taxon>Moraxellaceae</taxon>
        <taxon>Acinetobacter</taxon>
    </lineage>
</organism>
<comment type="caution">
    <text evidence="3">The sequence shown here is derived from an EMBL/GenBank/DDBJ whole genome shotgun (WGS) entry which is preliminary data.</text>
</comment>
<name>A0A3A8EKW9_9GAMM</name>
<keyword evidence="1" id="KW-0175">Coiled coil</keyword>
<dbReference type="OrthoDB" id="6713345at2"/>
<dbReference type="AlphaFoldDB" id="A0A3A8EKW9"/>
<dbReference type="EMBL" id="RAXV01000001">
    <property type="protein sequence ID" value="RKG34759.1"/>
    <property type="molecule type" value="Genomic_DNA"/>
</dbReference>
<keyword evidence="2" id="KW-1133">Transmembrane helix</keyword>
<protein>
    <submittedName>
        <fullName evidence="3">Uncharacterized protein</fullName>
    </submittedName>
</protein>
<dbReference type="Proteomes" id="UP000282388">
    <property type="component" value="Unassembled WGS sequence"/>
</dbReference>
<dbReference type="RefSeq" id="WP_120401141.1">
    <property type="nucleotide sequence ID" value="NZ_RAXV01000001.1"/>
</dbReference>
<evidence type="ECO:0000313" key="4">
    <source>
        <dbReference type="Proteomes" id="UP000282388"/>
    </source>
</evidence>
<keyword evidence="2" id="KW-0472">Membrane</keyword>
<gene>
    <name evidence="3" type="ORF">D7V32_01015</name>
</gene>
<proteinExistence type="predicted"/>
<evidence type="ECO:0000256" key="2">
    <source>
        <dbReference type="SAM" id="Phobius"/>
    </source>
</evidence>
<accession>A0A3A8EKW9</accession>